<dbReference type="SMART" id="SM00176">
    <property type="entry name" value="RAN"/>
    <property type="match status" value="1"/>
</dbReference>
<dbReference type="InterPro" id="IPR005225">
    <property type="entry name" value="Small_GTP-bd"/>
</dbReference>
<accession>A0A7S0EQ75</accession>
<gene>
    <name evidence="9" type="ORF">HPHI1048_LOCUS14607</name>
</gene>
<feature type="domain" description="MSP" evidence="8">
    <location>
        <begin position="1"/>
        <end position="133"/>
    </location>
</feature>
<organism evidence="9">
    <name type="scientific">Hanusia phi</name>
    <dbReference type="NCBI Taxonomy" id="3032"/>
    <lineage>
        <taxon>Eukaryota</taxon>
        <taxon>Cryptophyceae</taxon>
        <taxon>Pyrenomonadales</taxon>
        <taxon>Geminigeraceae</taxon>
        <taxon>Hanusia</taxon>
    </lineage>
</organism>
<comment type="subcellular location">
    <subcellularLocation>
        <location evidence="2">Endomembrane system</location>
    </subcellularLocation>
    <subcellularLocation>
        <location evidence="1">Plastid</location>
        <location evidence="1">Chloroplast</location>
    </subcellularLocation>
</comment>
<evidence type="ECO:0000256" key="1">
    <source>
        <dbReference type="ARBA" id="ARBA00004229"/>
    </source>
</evidence>
<dbReference type="GO" id="GO:0012505">
    <property type="term" value="C:endomembrane system"/>
    <property type="evidence" value="ECO:0007669"/>
    <property type="project" value="UniProtKB-SubCell"/>
</dbReference>
<dbReference type="Gene3D" id="2.60.40.10">
    <property type="entry name" value="Immunoglobulins"/>
    <property type="match status" value="2"/>
</dbReference>
<dbReference type="SUPFAM" id="SSF49354">
    <property type="entry name" value="PapD-like"/>
    <property type="match status" value="2"/>
</dbReference>
<evidence type="ECO:0000256" key="6">
    <source>
        <dbReference type="ARBA" id="ARBA00023136"/>
    </source>
</evidence>
<evidence type="ECO:0000256" key="2">
    <source>
        <dbReference type="ARBA" id="ARBA00004308"/>
    </source>
</evidence>
<dbReference type="InterPro" id="IPR008962">
    <property type="entry name" value="PapD-like_sf"/>
</dbReference>
<dbReference type="PROSITE" id="PS51417">
    <property type="entry name" value="ARF"/>
    <property type="match status" value="1"/>
</dbReference>
<dbReference type="Pfam" id="PF00071">
    <property type="entry name" value="Ras"/>
    <property type="match status" value="1"/>
</dbReference>
<dbReference type="Pfam" id="PF00635">
    <property type="entry name" value="Motile_Sperm"/>
    <property type="match status" value="2"/>
</dbReference>
<dbReference type="NCBIfam" id="TIGR00231">
    <property type="entry name" value="small_GTP"/>
    <property type="match status" value="1"/>
</dbReference>
<dbReference type="PRINTS" id="PR00449">
    <property type="entry name" value="RASTRNSFRMNG"/>
</dbReference>
<name>A0A7S0EQ75_9CRYP</name>
<protein>
    <recommendedName>
        <fullName evidence="8">MSP domain-containing protein</fullName>
    </recommendedName>
</protein>
<comment type="similarity">
    <text evidence="3">Belongs to the small GTPase superfamily. Rab family.</text>
</comment>
<keyword evidence="7" id="KW-0449">Lipoprotein</keyword>
<dbReference type="GO" id="GO:0003924">
    <property type="term" value="F:GTPase activity"/>
    <property type="evidence" value="ECO:0007669"/>
    <property type="project" value="InterPro"/>
</dbReference>
<dbReference type="InterPro" id="IPR050305">
    <property type="entry name" value="Small_GTPase_Rab"/>
</dbReference>
<keyword evidence="6" id="KW-0472">Membrane</keyword>
<dbReference type="SMART" id="SM00173">
    <property type="entry name" value="RAS"/>
    <property type="match status" value="1"/>
</dbReference>
<dbReference type="PROSITE" id="PS51421">
    <property type="entry name" value="RAS"/>
    <property type="match status" value="1"/>
</dbReference>
<evidence type="ECO:0000313" key="9">
    <source>
        <dbReference type="EMBL" id="CAD8491682.1"/>
    </source>
</evidence>
<feature type="domain" description="MSP" evidence="8">
    <location>
        <begin position="136"/>
        <end position="262"/>
    </location>
</feature>
<dbReference type="Gene3D" id="3.40.50.300">
    <property type="entry name" value="P-loop containing nucleotide triphosphate hydrolases"/>
    <property type="match status" value="1"/>
</dbReference>
<sequence length="528" mass="59208">MLVEPLHLNLDLVDPSMSKQSVIKLITLVNSGSGNAAFKIRTTARERYSTTPNSGLLGPGQECDIVVTMLPLSQEQYVDFSSTMSCTDKFLVRSCLTDNAVTEEQVRGETAASWWNSRPKSDLTDQVITCSYIRQATRVEVGQSKLRFQKEKSTQKMVGTSRVLAEEVLVLINNTKQRQAFKIRTTARDRYRVEPSCGIVESGQKYSVRISMVQPRGATSDKFQVRCVVAEADTEETQIKKNEWWSEPAIKSKLYDTTLDSIYISDAEESSDVNRGNGYLDLKKTEPATTLAVLPTDSSINADEGSYDALLKIVLVGDSDVGKTSLLTRFSDDNFSNSFISTIGVDFRWRTMAIKDKNIKLQIWDTAGQERFRTITSAYYRGADGIVVVYDITNKESFDHVETWMKEIHKFTDDNHVRVLVVGNKCDLEDKREIPTSLAREYCNQRGMKVVETSAKTATRVNAAFIDMAEEILENRQKFADNKPKEADYSADTSFNQASQNCEGLVQSCFAFIKGKAGFGHTSYGKQI</sequence>
<evidence type="ECO:0000259" key="8">
    <source>
        <dbReference type="PROSITE" id="PS50202"/>
    </source>
</evidence>
<dbReference type="GO" id="GO:0009507">
    <property type="term" value="C:chloroplast"/>
    <property type="evidence" value="ECO:0007669"/>
    <property type="project" value="UniProtKB-SubCell"/>
</dbReference>
<evidence type="ECO:0000256" key="3">
    <source>
        <dbReference type="ARBA" id="ARBA00006270"/>
    </source>
</evidence>
<dbReference type="SMART" id="SM00177">
    <property type="entry name" value="ARF"/>
    <property type="match status" value="1"/>
</dbReference>
<keyword evidence="4" id="KW-0547">Nucleotide-binding</keyword>
<dbReference type="InterPro" id="IPR013783">
    <property type="entry name" value="Ig-like_fold"/>
</dbReference>
<dbReference type="GO" id="GO:0005525">
    <property type="term" value="F:GTP binding"/>
    <property type="evidence" value="ECO:0007669"/>
    <property type="project" value="UniProtKB-KW"/>
</dbReference>
<evidence type="ECO:0000256" key="4">
    <source>
        <dbReference type="ARBA" id="ARBA00022741"/>
    </source>
</evidence>
<dbReference type="SMART" id="SM00174">
    <property type="entry name" value="RHO"/>
    <property type="match status" value="1"/>
</dbReference>
<dbReference type="PANTHER" id="PTHR47980">
    <property type="entry name" value="LD44762P"/>
    <property type="match status" value="1"/>
</dbReference>
<dbReference type="PROSITE" id="PS51419">
    <property type="entry name" value="RAB"/>
    <property type="match status" value="1"/>
</dbReference>
<dbReference type="InterPro" id="IPR027417">
    <property type="entry name" value="P-loop_NTPase"/>
</dbReference>
<dbReference type="EMBL" id="HBEO01021562">
    <property type="protein sequence ID" value="CAD8491682.1"/>
    <property type="molecule type" value="Transcribed_RNA"/>
</dbReference>
<dbReference type="PROSITE" id="PS51420">
    <property type="entry name" value="RHO"/>
    <property type="match status" value="1"/>
</dbReference>
<keyword evidence="5" id="KW-0342">GTP-binding</keyword>
<proteinExistence type="inferred from homology"/>
<reference evidence="9" key="1">
    <citation type="submission" date="2021-01" db="EMBL/GenBank/DDBJ databases">
        <authorList>
            <person name="Corre E."/>
            <person name="Pelletier E."/>
            <person name="Niang G."/>
            <person name="Scheremetjew M."/>
            <person name="Finn R."/>
            <person name="Kale V."/>
            <person name="Holt S."/>
            <person name="Cochrane G."/>
            <person name="Meng A."/>
            <person name="Brown T."/>
            <person name="Cohen L."/>
        </authorList>
    </citation>
    <scope>NUCLEOTIDE SEQUENCE</scope>
    <source>
        <strain evidence="9">CCMP325</strain>
    </source>
</reference>
<dbReference type="SMART" id="SM00175">
    <property type="entry name" value="RAB"/>
    <property type="match status" value="1"/>
</dbReference>
<dbReference type="AlphaFoldDB" id="A0A7S0EQ75"/>
<dbReference type="SUPFAM" id="SSF52540">
    <property type="entry name" value="P-loop containing nucleoside triphosphate hydrolases"/>
    <property type="match status" value="1"/>
</dbReference>
<dbReference type="PROSITE" id="PS50202">
    <property type="entry name" value="MSP"/>
    <property type="match status" value="2"/>
</dbReference>
<dbReference type="FunFam" id="3.40.50.300:FF:000586">
    <property type="entry name" value="Rab family GTPase"/>
    <property type="match status" value="1"/>
</dbReference>
<evidence type="ECO:0000256" key="7">
    <source>
        <dbReference type="ARBA" id="ARBA00023288"/>
    </source>
</evidence>
<dbReference type="InterPro" id="IPR001806">
    <property type="entry name" value="Small_GTPase"/>
</dbReference>
<dbReference type="InterPro" id="IPR000535">
    <property type="entry name" value="MSP_dom"/>
</dbReference>
<evidence type="ECO:0000256" key="5">
    <source>
        <dbReference type="ARBA" id="ARBA00023134"/>
    </source>
</evidence>